<evidence type="ECO:0000313" key="3">
    <source>
        <dbReference type="EMBL" id="ROH88353.1"/>
    </source>
</evidence>
<dbReference type="Pfam" id="PF13883">
    <property type="entry name" value="CREG_beta-barrel"/>
    <property type="match status" value="1"/>
</dbReference>
<keyword evidence="4" id="KW-1185">Reference proteome</keyword>
<name>A0A3N0V6K7_9PROT</name>
<dbReference type="Gene3D" id="3.20.180.10">
    <property type="entry name" value="PNP-oxidase-like"/>
    <property type="match status" value="1"/>
</dbReference>
<evidence type="ECO:0000259" key="1">
    <source>
        <dbReference type="Pfam" id="PF10615"/>
    </source>
</evidence>
<dbReference type="EMBL" id="RJVP01000001">
    <property type="protein sequence ID" value="ROH88353.1"/>
    <property type="molecule type" value="Genomic_DNA"/>
</dbReference>
<dbReference type="AlphaFoldDB" id="A0A3N0V6K7"/>
<dbReference type="Proteomes" id="UP000275137">
    <property type="component" value="Unassembled WGS sequence"/>
</dbReference>
<dbReference type="PANTHER" id="PTHR13343:SF17">
    <property type="entry name" value="CELLULAR REPRESSOR OF E1A-STIMULATED GENES, ISOFORM A"/>
    <property type="match status" value="1"/>
</dbReference>
<comment type="caution">
    <text evidence="3">The sequence shown here is derived from an EMBL/GenBank/DDBJ whole genome shotgun (WGS) entry which is preliminary data.</text>
</comment>
<evidence type="ECO:0000313" key="4">
    <source>
        <dbReference type="Proteomes" id="UP000275137"/>
    </source>
</evidence>
<dbReference type="PANTHER" id="PTHR13343">
    <property type="entry name" value="CREG1 PROTEIN"/>
    <property type="match status" value="1"/>
</dbReference>
<protein>
    <submittedName>
        <fullName evidence="3">DUF2470 domain-containing protein</fullName>
    </submittedName>
</protein>
<dbReference type="RefSeq" id="WP_123236345.1">
    <property type="nucleotide sequence ID" value="NZ_RJVP01000001.1"/>
</dbReference>
<feature type="domain" description="DUF2470" evidence="1">
    <location>
        <begin position="156"/>
        <end position="226"/>
    </location>
</feature>
<feature type="domain" description="CREG-like beta-barrel" evidence="2">
    <location>
        <begin position="3"/>
        <end position="142"/>
    </location>
</feature>
<dbReference type="Gene3D" id="2.30.110.10">
    <property type="entry name" value="Electron Transport, Fmn-binding Protein, Chain A"/>
    <property type="match status" value="1"/>
</dbReference>
<dbReference type="InterPro" id="IPR019595">
    <property type="entry name" value="DUF2470"/>
</dbReference>
<evidence type="ECO:0000259" key="2">
    <source>
        <dbReference type="Pfam" id="PF13883"/>
    </source>
</evidence>
<gene>
    <name evidence="3" type="ORF">ED236_02525</name>
</gene>
<dbReference type="SUPFAM" id="SSF50475">
    <property type="entry name" value="FMN-binding split barrel"/>
    <property type="match status" value="1"/>
</dbReference>
<organism evidence="3 4">
    <name type="scientific">Pseudomethylobacillus aquaticus</name>
    <dbReference type="NCBI Taxonomy" id="2676064"/>
    <lineage>
        <taxon>Bacteria</taxon>
        <taxon>Pseudomonadati</taxon>
        <taxon>Pseudomonadota</taxon>
        <taxon>Betaproteobacteria</taxon>
        <taxon>Nitrosomonadales</taxon>
        <taxon>Methylophilaceae</taxon>
        <taxon>Pseudomethylobacillus</taxon>
    </lineage>
</organism>
<reference evidence="3 4" key="1">
    <citation type="submission" date="2018-10" db="EMBL/GenBank/DDBJ databases">
        <authorList>
            <person name="Chen W.-M."/>
        </authorList>
    </citation>
    <scope>NUCLEOTIDE SEQUENCE [LARGE SCALE GENOMIC DNA]</scope>
    <source>
        <strain evidence="3 4">H-5</strain>
    </source>
</reference>
<accession>A0A3N0V6K7</accession>
<dbReference type="InterPro" id="IPR012349">
    <property type="entry name" value="Split_barrel_FMN-bd"/>
</dbReference>
<sequence length="232" mass="25957">MDLATEARQFLRSTHKGILSTQSVRMSGYPFASVAPFVLDHQGQPLILISTLAEHTKNIQADHRVSLLAFTDADDLQAHGRLTLVGDAEQTDKEDPLLRARYLRYFPQAEQYFAMHDFYFYRILLREVRYIAGFGRMGWLQAEPMLSARSPLPAQEAGILTHMNADHGDNLRAYCQHVHGISASAVEMIGIDADGFDVRADQQVLRFNFEQPIQDAQGARAALVALAQACRA</sequence>
<proteinExistence type="predicted"/>
<dbReference type="InterPro" id="IPR037119">
    <property type="entry name" value="Haem_oxidase_HugZ-like_sf"/>
</dbReference>
<dbReference type="InterPro" id="IPR055343">
    <property type="entry name" value="CREG_beta-barrel"/>
</dbReference>
<dbReference type="GO" id="GO:0005737">
    <property type="term" value="C:cytoplasm"/>
    <property type="evidence" value="ECO:0007669"/>
    <property type="project" value="UniProtKB-ARBA"/>
</dbReference>
<dbReference type="Pfam" id="PF10615">
    <property type="entry name" value="DUF2470"/>
    <property type="match status" value="1"/>
</dbReference>